<evidence type="ECO:0000256" key="1">
    <source>
        <dbReference type="SAM" id="MobiDB-lite"/>
    </source>
</evidence>
<name>A0A6J5RRW7_9CAUD</name>
<accession>A0A6J5RRW7</accession>
<gene>
    <name evidence="2" type="ORF">UFOVP1290_486</name>
</gene>
<dbReference type="EMBL" id="LR797252">
    <property type="protein sequence ID" value="CAB4196966.1"/>
    <property type="molecule type" value="Genomic_DNA"/>
</dbReference>
<sequence length="139" mass="15357">MVGRKTEKIKRDSEGFHMKKKNKQSINVDAQVTGLSFWKGDFDKLPPNETYQLIIDYPLGTPAVYKINTGGNGMGLPSLLARIGKFYQKTYDVEDETISKGGDPASGCYGIFGHDISDLCLEGINIDHKKKQITLDVGS</sequence>
<reference evidence="2" key="1">
    <citation type="submission" date="2020-05" db="EMBL/GenBank/DDBJ databases">
        <authorList>
            <person name="Chiriac C."/>
            <person name="Salcher M."/>
            <person name="Ghai R."/>
            <person name="Kavagutti S V."/>
        </authorList>
    </citation>
    <scope>NUCLEOTIDE SEQUENCE</scope>
</reference>
<feature type="region of interest" description="Disordered" evidence="1">
    <location>
        <begin position="1"/>
        <end position="22"/>
    </location>
</feature>
<proteinExistence type="predicted"/>
<feature type="compositionally biased region" description="Basic and acidic residues" evidence="1">
    <location>
        <begin position="1"/>
        <end position="17"/>
    </location>
</feature>
<protein>
    <submittedName>
        <fullName evidence="2">Uncharacterized protein</fullName>
    </submittedName>
</protein>
<evidence type="ECO:0000313" key="2">
    <source>
        <dbReference type="EMBL" id="CAB4196966.1"/>
    </source>
</evidence>
<organism evidence="2">
    <name type="scientific">uncultured Caudovirales phage</name>
    <dbReference type="NCBI Taxonomy" id="2100421"/>
    <lineage>
        <taxon>Viruses</taxon>
        <taxon>Duplodnaviria</taxon>
        <taxon>Heunggongvirae</taxon>
        <taxon>Uroviricota</taxon>
        <taxon>Caudoviricetes</taxon>
        <taxon>Peduoviridae</taxon>
        <taxon>Maltschvirus</taxon>
        <taxon>Maltschvirus maltsch</taxon>
    </lineage>
</organism>